<sequence>MFEVINMQNPIVNRPTLSDRVATVYQEMFSALPVINGQLVYPQMPMTQLSYFSQQAITRHYLVQLQFKAATNVAPTTVVGHLQQDAFGHLILRQTNQVTTIVTLELLRSIQRC</sequence>
<comment type="caution">
    <text evidence="1">The sequence shown here is derived from an EMBL/GenBank/DDBJ whole genome shotgun (WGS) entry which is preliminary data.</text>
</comment>
<gene>
    <name evidence="1" type="ORF">HMPREF0495_02043</name>
</gene>
<dbReference type="PATRIC" id="fig|649758.3.peg.1829"/>
<reference evidence="1 2" key="1">
    <citation type="submission" date="2013-06" db="EMBL/GenBank/DDBJ databases">
        <authorList>
            <person name="Weinstock G."/>
            <person name="Sodergren E."/>
            <person name="Lobos E.A."/>
            <person name="Fulton L."/>
            <person name="Fulton R."/>
            <person name="Courtney L."/>
            <person name="Fronick C."/>
            <person name="O'Laughlin M."/>
            <person name="Godfrey J."/>
            <person name="Wilson R.M."/>
            <person name="Miner T."/>
            <person name="Farmer C."/>
            <person name="Delehaunty K."/>
            <person name="Cordes M."/>
            <person name="Minx P."/>
            <person name="Tomlinson C."/>
            <person name="Chen J."/>
            <person name="Wollam A."/>
            <person name="Pepin K.H."/>
            <person name="Bhonagiri V."/>
            <person name="Zhang X."/>
            <person name="Warren W."/>
            <person name="Mitreva M."/>
            <person name="Mardis E.R."/>
            <person name="Wilson R.K."/>
        </authorList>
    </citation>
    <scope>NUCLEOTIDE SEQUENCE [LARGE SCALE GENOMIC DNA]</scope>
    <source>
        <strain evidence="1 2">ATCC 14869</strain>
    </source>
</reference>
<proteinExistence type="predicted"/>
<dbReference type="HOGENOM" id="CLU_2130261_0_0_9"/>
<evidence type="ECO:0000313" key="1">
    <source>
        <dbReference type="EMBL" id="ERK41912.1"/>
    </source>
</evidence>
<accession>U2QT40</accession>
<dbReference type="EMBL" id="AWVK01000096">
    <property type="protein sequence ID" value="ERK41912.1"/>
    <property type="molecule type" value="Genomic_DNA"/>
</dbReference>
<evidence type="ECO:0000313" key="2">
    <source>
        <dbReference type="Proteomes" id="UP000016644"/>
    </source>
</evidence>
<organism evidence="1 2">
    <name type="scientific">Levilactobacillus brevis ATCC 14869 = DSM 20054</name>
    <dbReference type="NCBI Taxonomy" id="649758"/>
    <lineage>
        <taxon>Bacteria</taxon>
        <taxon>Bacillati</taxon>
        <taxon>Bacillota</taxon>
        <taxon>Bacilli</taxon>
        <taxon>Lactobacillales</taxon>
        <taxon>Lactobacillaceae</taxon>
        <taxon>Levilactobacillus</taxon>
    </lineage>
</organism>
<evidence type="ECO:0008006" key="3">
    <source>
        <dbReference type="Google" id="ProtNLM"/>
    </source>
</evidence>
<dbReference type="AlphaFoldDB" id="U2QT40"/>
<protein>
    <recommendedName>
        <fullName evidence="3">YolD-like protein</fullName>
    </recommendedName>
</protein>
<dbReference type="Proteomes" id="UP000016644">
    <property type="component" value="Unassembled WGS sequence"/>
</dbReference>
<name>U2QT40_LEVBR</name>